<keyword evidence="6 7" id="KW-0012">Acyltransferase</keyword>
<dbReference type="AlphaFoldDB" id="A0A839HE55"/>
<dbReference type="NCBIfam" id="NF002060">
    <property type="entry name" value="PRK00892.1"/>
    <property type="match status" value="1"/>
</dbReference>
<dbReference type="CDD" id="cd03352">
    <property type="entry name" value="LbH_LpxD"/>
    <property type="match status" value="1"/>
</dbReference>
<evidence type="ECO:0000259" key="8">
    <source>
        <dbReference type="Pfam" id="PF04613"/>
    </source>
</evidence>
<comment type="catalytic activity">
    <reaction evidence="7">
        <text>a UDP-3-O-[(3R)-3-hydroxyacyl]-alpha-D-glucosamine + a (3R)-hydroxyacyl-[ACP] = a UDP-2-N,3-O-bis[(3R)-3-hydroxyacyl]-alpha-D-glucosamine + holo-[ACP] + H(+)</text>
        <dbReference type="Rhea" id="RHEA:53836"/>
        <dbReference type="Rhea" id="RHEA-COMP:9685"/>
        <dbReference type="Rhea" id="RHEA-COMP:9945"/>
        <dbReference type="ChEBI" id="CHEBI:15378"/>
        <dbReference type="ChEBI" id="CHEBI:64479"/>
        <dbReference type="ChEBI" id="CHEBI:78827"/>
        <dbReference type="ChEBI" id="CHEBI:137740"/>
        <dbReference type="ChEBI" id="CHEBI:137748"/>
        <dbReference type="EC" id="2.3.1.191"/>
    </reaction>
</comment>
<dbReference type="GO" id="GO:0016020">
    <property type="term" value="C:membrane"/>
    <property type="evidence" value="ECO:0007669"/>
    <property type="project" value="GOC"/>
</dbReference>
<dbReference type="InterPro" id="IPR011004">
    <property type="entry name" value="Trimer_LpxA-like_sf"/>
</dbReference>
<evidence type="ECO:0000256" key="7">
    <source>
        <dbReference type="HAMAP-Rule" id="MF_00523"/>
    </source>
</evidence>
<evidence type="ECO:0000256" key="2">
    <source>
        <dbReference type="ARBA" id="ARBA00022556"/>
    </source>
</evidence>
<gene>
    <name evidence="7 9" type="primary">lpxD</name>
    <name evidence="9" type="ORF">HUK38_09155</name>
</gene>
<comment type="subunit">
    <text evidence="7">Homotrimer.</text>
</comment>
<dbReference type="UniPathway" id="UPA00973"/>
<dbReference type="HAMAP" id="MF_00523">
    <property type="entry name" value="LpxD"/>
    <property type="match status" value="1"/>
</dbReference>
<protein>
    <recommendedName>
        <fullName evidence="7">UDP-3-O-acylglucosamine N-acyltransferase</fullName>
        <ecNumber evidence="7">2.3.1.191</ecNumber>
    </recommendedName>
</protein>
<keyword evidence="10" id="KW-1185">Reference proteome</keyword>
<comment type="caution">
    <text evidence="9">The sequence shown here is derived from an EMBL/GenBank/DDBJ whole genome shotgun (WGS) entry which is preliminary data.</text>
</comment>
<dbReference type="RefSeq" id="WP_182584028.1">
    <property type="nucleotide sequence ID" value="NZ_JABVCQ010000018.1"/>
</dbReference>
<keyword evidence="5 7" id="KW-0443">Lipid metabolism</keyword>
<dbReference type="EMBL" id="JABVCQ010000018">
    <property type="protein sequence ID" value="MBB1126400.1"/>
    <property type="molecule type" value="Genomic_DNA"/>
</dbReference>
<proteinExistence type="inferred from homology"/>
<reference evidence="9 10" key="1">
    <citation type="journal article" date="2020" name="Arch. Microbiol.">
        <title>The genome sequence of the giant phototrophic gammaproteobacterium Thiospirillum jenense gives insight into its physiological properties and phylogenetic relationships.</title>
        <authorList>
            <person name="Imhoff J.F."/>
            <person name="Meyer T.E."/>
            <person name="Kyndt J.A."/>
        </authorList>
    </citation>
    <scope>NUCLEOTIDE SEQUENCE [LARGE SCALE GENOMIC DNA]</scope>
    <source>
        <strain evidence="9 10">DSM 216</strain>
    </source>
</reference>
<evidence type="ECO:0000256" key="3">
    <source>
        <dbReference type="ARBA" id="ARBA00022679"/>
    </source>
</evidence>
<dbReference type="Gene3D" id="3.40.1390.10">
    <property type="entry name" value="MurE/MurF, N-terminal domain"/>
    <property type="match status" value="1"/>
</dbReference>
<dbReference type="GO" id="GO:0009245">
    <property type="term" value="P:lipid A biosynthetic process"/>
    <property type="evidence" value="ECO:0007669"/>
    <property type="project" value="UniProtKB-UniRule"/>
</dbReference>
<dbReference type="InterPro" id="IPR007691">
    <property type="entry name" value="LpxD"/>
</dbReference>
<dbReference type="Gene3D" id="2.160.10.10">
    <property type="entry name" value="Hexapeptide repeat proteins"/>
    <property type="match status" value="1"/>
</dbReference>
<evidence type="ECO:0000313" key="9">
    <source>
        <dbReference type="EMBL" id="MBB1126400.1"/>
    </source>
</evidence>
<dbReference type="NCBIfam" id="TIGR01853">
    <property type="entry name" value="lipid_A_lpxD"/>
    <property type="match status" value="1"/>
</dbReference>
<feature type="active site" description="Proton acceptor" evidence="7">
    <location>
        <position position="238"/>
    </location>
</feature>
<keyword evidence="4 7" id="KW-0677">Repeat</keyword>
<dbReference type="Pfam" id="PF00132">
    <property type="entry name" value="Hexapep"/>
    <property type="match status" value="1"/>
</dbReference>
<dbReference type="PANTHER" id="PTHR43378">
    <property type="entry name" value="UDP-3-O-ACYLGLUCOSAMINE N-ACYLTRANSFERASE"/>
    <property type="match status" value="1"/>
</dbReference>
<dbReference type="Gene3D" id="1.20.5.170">
    <property type="match status" value="1"/>
</dbReference>
<dbReference type="InterPro" id="IPR001451">
    <property type="entry name" value="Hexapep"/>
</dbReference>
<dbReference type="Pfam" id="PF04613">
    <property type="entry name" value="LpxD"/>
    <property type="match status" value="1"/>
</dbReference>
<comment type="pathway">
    <text evidence="7">Bacterial outer membrane biogenesis; LPS lipid A biosynthesis.</text>
</comment>
<accession>A0A839HE55</accession>
<keyword evidence="3 7" id="KW-0808">Transferase</keyword>
<evidence type="ECO:0000313" key="10">
    <source>
        <dbReference type="Proteomes" id="UP000548632"/>
    </source>
</evidence>
<dbReference type="Proteomes" id="UP000548632">
    <property type="component" value="Unassembled WGS sequence"/>
</dbReference>
<evidence type="ECO:0000256" key="5">
    <source>
        <dbReference type="ARBA" id="ARBA00023098"/>
    </source>
</evidence>
<dbReference type="EC" id="2.3.1.191" evidence="7"/>
<evidence type="ECO:0000256" key="1">
    <source>
        <dbReference type="ARBA" id="ARBA00022516"/>
    </source>
</evidence>
<sequence length="353" mass="37754">MATTLGQLANWLNLELHGNTNTLVKRVATLERALPDCLSFYGDVKYRTHLTTTKAAAVIIKPADISHCPAAALITDNPYLAIARAIGHLHPRPRLPMGCHSTAVIAASARIDATAAIGPFCVIEDEVDIGARVELGPGCIVRTGAKIGADTQLVAQVVICEHSCIGERVLIHPGAIIGRQGFGFAKDGNQWVRIPQIGRACLGNDVEVGANTSIDCGAIDDTLIGDGVKLDSFVHISHNVQIGEHTAIAGCTGIAGSTRIGRYCTVAGEVGIAGHLNIADNIHFTGMAMVTRSLSQPGVYSSGIPIMPNQEWRRTVVRFRQLEQLTQRIKILEAQLNDVKQYISDTPSHNNDE</sequence>
<comment type="similarity">
    <text evidence="7">Belongs to the transferase hexapeptide repeat family. LpxD subfamily.</text>
</comment>
<dbReference type="GO" id="GO:0016410">
    <property type="term" value="F:N-acyltransferase activity"/>
    <property type="evidence" value="ECO:0007669"/>
    <property type="project" value="InterPro"/>
</dbReference>
<dbReference type="SUPFAM" id="SSF51161">
    <property type="entry name" value="Trimeric LpxA-like enzymes"/>
    <property type="match status" value="1"/>
</dbReference>
<keyword evidence="1 7" id="KW-0444">Lipid biosynthesis</keyword>
<dbReference type="PANTHER" id="PTHR43378:SF2">
    <property type="entry name" value="UDP-3-O-ACYLGLUCOSAMINE N-ACYLTRANSFERASE 1, MITOCHONDRIAL-RELATED"/>
    <property type="match status" value="1"/>
</dbReference>
<name>A0A839HE55_9GAMM</name>
<organism evidence="9 10">
    <name type="scientific">Thiospirillum jenense</name>
    <dbReference type="NCBI Taxonomy" id="1653858"/>
    <lineage>
        <taxon>Bacteria</taxon>
        <taxon>Pseudomonadati</taxon>
        <taxon>Pseudomonadota</taxon>
        <taxon>Gammaproteobacteria</taxon>
        <taxon>Chromatiales</taxon>
        <taxon>Chromatiaceae</taxon>
        <taxon>Thiospirillum</taxon>
    </lineage>
</organism>
<evidence type="ECO:0000256" key="4">
    <source>
        <dbReference type="ARBA" id="ARBA00022737"/>
    </source>
</evidence>
<evidence type="ECO:0000256" key="6">
    <source>
        <dbReference type="ARBA" id="ARBA00023315"/>
    </source>
</evidence>
<dbReference type="GO" id="GO:0103118">
    <property type="term" value="F:UDP-3-O-[(3R)-3-hydroxyacyl]-glucosamine N-acyltransferase activity"/>
    <property type="evidence" value="ECO:0007669"/>
    <property type="project" value="UniProtKB-EC"/>
</dbReference>
<dbReference type="InterPro" id="IPR020573">
    <property type="entry name" value="UDP_GlcNAc_AcTrfase_non-rep"/>
</dbReference>
<feature type="domain" description="UDP-3-O-[3-hydroxymyristoyl] glucosamine N-acyltransferase non-repeat region" evidence="8">
    <location>
        <begin position="22"/>
        <end position="86"/>
    </location>
</feature>
<keyword evidence="2 7" id="KW-0441">Lipid A biosynthesis</keyword>
<comment type="function">
    <text evidence="7">Catalyzes the N-acylation of UDP-3-O-acylglucosamine using 3-hydroxyacyl-ACP as the acyl donor. Is involved in the biosynthesis of lipid A, a phosphorylated glycolipid that anchors the lipopolysaccharide to the outer membrane of the cell.</text>
</comment>